<comment type="caution">
    <text evidence="2">The sequence shown here is derived from an EMBL/GenBank/DDBJ whole genome shotgun (WGS) entry which is preliminary data.</text>
</comment>
<dbReference type="Proteomes" id="UP000287166">
    <property type="component" value="Unassembled WGS sequence"/>
</dbReference>
<name>A0A401GXN2_9APHY</name>
<feature type="compositionally biased region" description="Polar residues" evidence="1">
    <location>
        <begin position="78"/>
        <end position="108"/>
    </location>
</feature>
<dbReference type="OrthoDB" id="3025610at2759"/>
<dbReference type="InParanoid" id="A0A401GXN2"/>
<gene>
    <name evidence="2" type="ORF">SCP_0904230</name>
</gene>
<organism evidence="2 3">
    <name type="scientific">Sparassis crispa</name>
    <dbReference type="NCBI Taxonomy" id="139825"/>
    <lineage>
        <taxon>Eukaryota</taxon>
        <taxon>Fungi</taxon>
        <taxon>Dikarya</taxon>
        <taxon>Basidiomycota</taxon>
        <taxon>Agaricomycotina</taxon>
        <taxon>Agaricomycetes</taxon>
        <taxon>Polyporales</taxon>
        <taxon>Sparassidaceae</taxon>
        <taxon>Sparassis</taxon>
    </lineage>
</organism>
<dbReference type="GeneID" id="38783461"/>
<accession>A0A401GXN2</accession>
<reference evidence="2 3" key="1">
    <citation type="journal article" date="2018" name="Sci. Rep.">
        <title>Genome sequence of the cauliflower mushroom Sparassis crispa (Hanabiratake) and its association with beneficial usage.</title>
        <authorList>
            <person name="Kiyama R."/>
            <person name="Furutani Y."/>
            <person name="Kawaguchi K."/>
            <person name="Nakanishi T."/>
        </authorList>
    </citation>
    <scope>NUCLEOTIDE SEQUENCE [LARGE SCALE GENOMIC DNA]</scope>
</reference>
<dbReference type="EMBL" id="BFAD01000009">
    <property type="protein sequence ID" value="GBE86544.1"/>
    <property type="molecule type" value="Genomic_DNA"/>
</dbReference>
<evidence type="ECO:0000256" key="1">
    <source>
        <dbReference type="SAM" id="MobiDB-lite"/>
    </source>
</evidence>
<sequence length="365" mass="39750">MSVAERIPFLVLAPKGLNPSKPKPVSESRTCSSCHKLLPSIYDFKWCEECRLKDREKARLKKERRLERLRLQDMAQAEKSNTQLTDPGGNPITSGSPKSDGKASQSSGVGVLLGKRKAVELDRGEHGGGADFVDVEGYVQFQTAPALLDALSSTLKAYYDACLSASTPPPYISFCGTYSIVADPKIPQWKRVELVSTDLRKIAKLPHSNKEYNKAMSTKNWTETFQCDCSRGRVRPPSIYIPRARSFNIPLSSSPTSIPALADQSLQSPSSSDPPTKAPLKRTQSSLSHWILSSSVKSPSTEGTGTEVVGASVQADSLPGCGGKVHISAEEDDTHPQAHLFKGQKIVVVIEHPHDAEEIPMDTEP</sequence>
<evidence type="ECO:0000313" key="3">
    <source>
        <dbReference type="Proteomes" id="UP000287166"/>
    </source>
</evidence>
<proteinExistence type="predicted"/>
<keyword evidence="3" id="KW-1185">Reference proteome</keyword>
<dbReference type="RefSeq" id="XP_027617457.1">
    <property type="nucleotide sequence ID" value="XM_027761656.1"/>
</dbReference>
<feature type="compositionally biased region" description="Low complexity" evidence="1">
    <location>
        <begin position="260"/>
        <end position="274"/>
    </location>
</feature>
<protein>
    <submittedName>
        <fullName evidence="2">Uncharacterized protein</fullName>
    </submittedName>
</protein>
<dbReference type="AlphaFoldDB" id="A0A401GXN2"/>
<evidence type="ECO:0000313" key="2">
    <source>
        <dbReference type="EMBL" id="GBE86544.1"/>
    </source>
</evidence>
<feature type="region of interest" description="Disordered" evidence="1">
    <location>
        <begin position="258"/>
        <end position="284"/>
    </location>
</feature>
<feature type="region of interest" description="Disordered" evidence="1">
    <location>
        <begin position="71"/>
        <end position="108"/>
    </location>
</feature>